<keyword evidence="4" id="KW-1185">Reference proteome</keyword>
<protein>
    <recommendedName>
        <fullName evidence="2">DUF7705 domain-containing protein</fullName>
    </recommendedName>
</protein>
<organism evidence="3 4">
    <name type="scientific">Tetracentron sinense</name>
    <name type="common">Spur-leaf</name>
    <dbReference type="NCBI Taxonomy" id="13715"/>
    <lineage>
        <taxon>Eukaryota</taxon>
        <taxon>Viridiplantae</taxon>
        <taxon>Streptophyta</taxon>
        <taxon>Embryophyta</taxon>
        <taxon>Tracheophyta</taxon>
        <taxon>Spermatophyta</taxon>
        <taxon>Magnoliopsida</taxon>
        <taxon>Trochodendrales</taxon>
        <taxon>Trochodendraceae</taxon>
        <taxon>Tetracentron</taxon>
    </lineage>
</organism>
<dbReference type="PANTHER" id="PTHR33916:SF8">
    <property type="entry name" value="OS05G0272800 PROTEIN"/>
    <property type="match status" value="1"/>
</dbReference>
<feature type="domain" description="DUF7705" evidence="2">
    <location>
        <begin position="32"/>
        <end position="483"/>
    </location>
</feature>
<feature type="signal peptide" evidence="1">
    <location>
        <begin position="1"/>
        <end position="26"/>
    </location>
</feature>
<reference evidence="3 4" key="1">
    <citation type="submission" date="2020-04" db="EMBL/GenBank/DDBJ databases">
        <title>Plant Genome Project.</title>
        <authorList>
            <person name="Zhang R.-G."/>
        </authorList>
    </citation>
    <scope>NUCLEOTIDE SEQUENCE [LARGE SCALE GENOMIC DNA]</scope>
    <source>
        <strain evidence="3">YNK0</strain>
        <tissue evidence="3">Leaf</tissue>
    </source>
</reference>
<dbReference type="AlphaFoldDB" id="A0A834YNX1"/>
<dbReference type="InterPro" id="IPR056122">
    <property type="entry name" value="DUF7705"/>
</dbReference>
<keyword evidence="1" id="KW-0732">Signal</keyword>
<evidence type="ECO:0000256" key="1">
    <source>
        <dbReference type="SAM" id="SignalP"/>
    </source>
</evidence>
<feature type="chain" id="PRO_5032685136" description="DUF7705 domain-containing protein" evidence="1">
    <location>
        <begin position="27"/>
        <end position="488"/>
    </location>
</feature>
<gene>
    <name evidence="3" type="ORF">HHK36_023078</name>
</gene>
<dbReference type="Pfam" id="PF24804">
    <property type="entry name" value="DUF7705"/>
    <property type="match status" value="1"/>
</dbReference>
<name>A0A834YNX1_TETSI</name>
<comment type="caution">
    <text evidence="3">The sequence shown here is derived from an EMBL/GenBank/DDBJ whole genome shotgun (WGS) entry which is preliminary data.</text>
</comment>
<accession>A0A834YNX1</accession>
<evidence type="ECO:0000313" key="4">
    <source>
        <dbReference type="Proteomes" id="UP000655225"/>
    </source>
</evidence>
<dbReference type="EMBL" id="JABCRI010000016">
    <property type="protein sequence ID" value="KAF8392729.1"/>
    <property type="molecule type" value="Genomic_DNA"/>
</dbReference>
<dbReference type="PANTHER" id="PTHR33916">
    <property type="entry name" value="EXPANSIN-LIKE EG45 DOMAIN-CONTAINING PROTEIN"/>
    <property type="match status" value="1"/>
</dbReference>
<evidence type="ECO:0000259" key="2">
    <source>
        <dbReference type="Pfam" id="PF24804"/>
    </source>
</evidence>
<sequence length="488" mass="54521">MKSAMENQFLAIFLMTNVLIFSRSSAKEQQYISAVGDPGMRRDGLRVAFEGWNFCNEVGKEAPAMGSPRAADCFDFSSSSLEHKVTEADNKLGVGKPFPGISPGALNNPDLYAVEKELYLGSLCEVADTPKPWHFWMVMLKNGNYDTKSGLCPENGKKVGPFKPGRFPCFGDGCMNQPLLYHQQTDFLGMEKMRGGFNGTYDLGSDIRDGIDGISFFEVVWEKKVGVGNWAFNHKLKTSKKYPWLMLYLRADAIKGFSGGYHYDTRGMLKTLPESPNFKVRVSLDVKQGGGPKSQFYLIDIGSCWKNNGAPCDGDVLTDVTRYSEMIINPETQAWCSPTSLISCPPFHITPNDTKIYRNDTANFPYSAYHYYCAPGNAQHLEKPVSLCDPYSNPQAQELVQLLPHPIWAEYGYPTKRGDGWVGDAKIWDLNVGGLSSRLYFYQDPGTPPAKRIWTSIDMGTEIFVSDKDEMAEWTLSHFDVILTPPSS</sequence>
<proteinExistence type="predicted"/>
<evidence type="ECO:0000313" key="3">
    <source>
        <dbReference type="EMBL" id="KAF8392729.1"/>
    </source>
</evidence>
<dbReference type="OMA" id="YFEVVWE"/>
<dbReference type="Proteomes" id="UP000655225">
    <property type="component" value="Unassembled WGS sequence"/>
</dbReference>
<dbReference type="OrthoDB" id="1901892at2759"/>